<organism evidence="10 11">
    <name type="scientific">Brumicola pallidula DSM 14239 = ACAM 615</name>
    <dbReference type="NCBI Taxonomy" id="1121922"/>
    <lineage>
        <taxon>Bacteria</taxon>
        <taxon>Pseudomonadati</taxon>
        <taxon>Pseudomonadota</taxon>
        <taxon>Gammaproteobacteria</taxon>
        <taxon>Alteromonadales</taxon>
        <taxon>Alteromonadaceae</taxon>
        <taxon>Brumicola</taxon>
    </lineage>
</organism>
<dbReference type="PANTHER" id="PTHR21011">
    <property type="entry name" value="MITOCHONDRIAL 28S RIBOSOMAL PROTEIN S6"/>
    <property type="match status" value="1"/>
</dbReference>
<evidence type="ECO:0000313" key="10">
    <source>
        <dbReference type="EMBL" id="GAC30909.1"/>
    </source>
</evidence>
<dbReference type="RefSeq" id="WP_006015734.1">
    <property type="nucleotide sequence ID" value="NZ_BAEQ01000068.1"/>
</dbReference>
<sequence length="151" mass="17172">MRHYEIVFMVHPDQSEQVPGMIEKYTGILEQDGGKIHRLEDWGRRQLAYPIEKLHKAHYVLLNVEATVEAVDELEVAFRYNDIILRNLVMRTKAAVTEQSPMAKEERRDDRRPPRDEKSYDAPEAKAASEATVAPEAAAAPEEAKSEEGDA</sequence>
<dbReference type="GO" id="GO:0006412">
    <property type="term" value="P:translation"/>
    <property type="evidence" value="ECO:0007669"/>
    <property type="project" value="UniProtKB-UniRule"/>
</dbReference>
<comment type="similarity">
    <text evidence="1 8">Belongs to the bacterial ribosomal protein bS6 family.</text>
</comment>
<evidence type="ECO:0000256" key="7">
    <source>
        <dbReference type="ARBA" id="ARBA00035294"/>
    </source>
</evidence>
<proteinExistence type="inferred from homology"/>
<dbReference type="HAMAP" id="MF_00360">
    <property type="entry name" value="Ribosomal_bS6"/>
    <property type="match status" value="1"/>
</dbReference>
<evidence type="ECO:0000256" key="3">
    <source>
        <dbReference type="ARBA" id="ARBA00022884"/>
    </source>
</evidence>
<keyword evidence="5 8" id="KW-0687">Ribonucleoprotein</keyword>
<dbReference type="STRING" id="1121922.GCA_000428905_03205"/>
<evidence type="ECO:0000256" key="9">
    <source>
        <dbReference type="SAM" id="MobiDB-lite"/>
    </source>
</evidence>
<dbReference type="InterPro" id="IPR014717">
    <property type="entry name" value="Transl_elong_EF1B/ribsomal_bS6"/>
</dbReference>
<reference evidence="11" key="1">
    <citation type="journal article" date="2014" name="Environ. Microbiol.">
        <title>Comparative genomics of the marine bacterial genus Glaciecola reveals the high degree of genomic diversity and genomic characteristic for cold adaptation.</title>
        <authorList>
            <person name="Qin Q.L."/>
            <person name="Xie B.B."/>
            <person name="Yu Y."/>
            <person name="Shu Y.L."/>
            <person name="Rong J.C."/>
            <person name="Zhang Y.J."/>
            <person name="Zhao D.L."/>
            <person name="Chen X.L."/>
            <person name="Zhang X.Y."/>
            <person name="Chen B."/>
            <person name="Zhou B.C."/>
            <person name="Zhang Y.Z."/>
        </authorList>
    </citation>
    <scope>NUCLEOTIDE SEQUENCE [LARGE SCALE GENOMIC DNA]</scope>
    <source>
        <strain evidence="11">ACAM 615</strain>
    </source>
</reference>
<dbReference type="InterPro" id="IPR000529">
    <property type="entry name" value="Ribosomal_bS6"/>
</dbReference>
<keyword evidence="2 8" id="KW-0699">rRNA-binding</keyword>
<dbReference type="SUPFAM" id="SSF54995">
    <property type="entry name" value="Ribosomal protein S6"/>
    <property type="match status" value="1"/>
</dbReference>
<dbReference type="Proteomes" id="UP000006251">
    <property type="component" value="Unassembled WGS sequence"/>
</dbReference>
<gene>
    <name evidence="8 10" type="primary">rpsF</name>
    <name evidence="10" type="ORF">GPAL_4070</name>
</gene>
<dbReference type="FunFam" id="3.30.70.60:FF:000003">
    <property type="entry name" value="30S ribosomal protein S6"/>
    <property type="match status" value="1"/>
</dbReference>
<keyword evidence="11" id="KW-1185">Reference proteome</keyword>
<evidence type="ECO:0000256" key="5">
    <source>
        <dbReference type="ARBA" id="ARBA00023274"/>
    </source>
</evidence>
<dbReference type="GO" id="GO:0022627">
    <property type="term" value="C:cytosolic small ribosomal subunit"/>
    <property type="evidence" value="ECO:0007669"/>
    <property type="project" value="TreeGrafter"/>
</dbReference>
<feature type="compositionally biased region" description="Low complexity" evidence="9">
    <location>
        <begin position="125"/>
        <end position="141"/>
    </location>
</feature>
<dbReference type="OrthoDB" id="9812702at2"/>
<evidence type="ECO:0000256" key="1">
    <source>
        <dbReference type="ARBA" id="ARBA00009512"/>
    </source>
</evidence>
<dbReference type="AlphaFoldDB" id="K6YDU1"/>
<accession>K6YDU1</accession>
<dbReference type="EMBL" id="BAEQ01000068">
    <property type="protein sequence ID" value="GAC30909.1"/>
    <property type="molecule type" value="Genomic_DNA"/>
</dbReference>
<feature type="region of interest" description="Disordered" evidence="9">
    <location>
        <begin position="95"/>
        <end position="151"/>
    </location>
</feature>
<comment type="function">
    <text evidence="6 8">Binds together with bS18 to 16S ribosomal RNA.</text>
</comment>
<dbReference type="Pfam" id="PF01250">
    <property type="entry name" value="Ribosomal_S6"/>
    <property type="match status" value="1"/>
</dbReference>
<dbReference type="Gene3D" id="3.30.70.60">
    <property type="match status" value="1"/>
</dbReference>
<keyword evidence="4 8" id="KW-0689">Ribosomal protein</keyword>
<keyword evidence="3 8" id="KW-0694">RNA-binding</keyword>
<dbReference type="GO" id="GO:0070181">
    <property type="term" value="F:small ribosomal subunit rRNA binding"/>
    <property type="evidence" value="ECO:0007669"/>
    <property type="project" value="TreeGrafter"/>
</dbReference>
<dbReference type="GO" id="GO:0003735">
    <property type="term" value="F:structural constituent of ribosome"/>
    <property type="evidence" value="ECO:0007669"/>
    <property type="project" value="InterPro"/>
</dbReference>
<name>K6YDU1_9ALTE</name>
<dbReference type="InterPro" id="IPR020814">
    <property type="entry name" value="Ribosomal_S6_plastid/chlpt"/>
</dbReference>
<dbReference type="PANTHER" id="PTHR21011:SF1">
    <property type="entry name" value="SMALL RIBOSOMAL SUBUNIT PROTEIN BS6M"/>
    <property type="match status" value="1"/>
</dbReference>
<feature type="compositionally biased region" description="Basic and acidic residues" evidence="9">
    <location>
        <begin position="103"/>
        <end position="124"/>
    </location>
</feature>
<comment type="caution">
    <text evidence="10">The sequence shown here is derived from an EMBL/GenBank/DDBJ whole genome shotgun (WGS) entry which is preliminary data.</text>
</comment>
<evidence type="ECO:0000256" key="2">
    <source>
        <dbReference type="ARBA" id="ARBA00022730"/>
    </source>
</evidence>
<evidence type="ECO:0000256" key="4">
    <source>
        <dbReference type="ARBA" id="ARBA00022980"/>
    </source>
</evidence>
<dbReference type="InterPro" id="IPR035980">
    <property type="entry name" value="Ribosomal_bS6_sf"/>
</dbReference>
<evidence type="ECO:0000256" key="6">
    <source>
        <dbReference type="ARBA" id="ARBA00035104"/>
    </source>
</evidence>
<evidence type="ECO:0000313" key="11">
    <source>
        <dbReference type="Proteomes" id="UP000006251"/>
    </source>
</evidence>
<dbReference type="NCBIfam" id="TIGR00166">
    <property type="entry name" value="S6"/>
    <property type="match status" value="1"/>
</dbReference>
<protein>
    <recommendedName>
        <fullName evidence="7 8">Small ribosomal subunit protein bS6</fullName>
    </recommendedName>
</protein>
<dbReference type="CDD" id="cd00473">
    <property type="entry name" value="bS6"/>
    <property type="match status" value="1"/>
</dbReference>
<feature type="compositionally biased region" description="Basic and acidic residues" evidence="9">
    <location>
        <begin position="142"/>
        <end position="151"/>
    </location>
</feature>
<evidence type="ECO:0000256" key="8">
    <source>
        <dbReference type="HAMAP-Rule" id="MF_00360"/>
    </source>
</evidence>